<dbReference type="EC" id="2.4.-.-" evidence="3"/>
<dbReference type="InterPro" id="IPR028098">
    <property type="entry name" value="Glyco_trans_4-like_N"/>
</dbReference>
<dbReference type="AlphaFoldDB" id="A0A9E8SE51"/>
<feature type="domain" description="Glycosyltransferase subfamily 4-like N-terminal" evidence="2">
    <location>
        <begin position="101"/>
        <end position="210"/>
    </location>
</feature>
<dbReference type="SUPFAM" id="SSF53756">
    <property type="entry name" value="UDP-Glycosyltransferase/glycogen phosphorylase"/>
    <property type="match status" value="1"/>
</dbReference>
<dbReference type="EMBL" id="CP113088">
    <property type="protein sequence ID" value="WAC01939.1"/>
    <property type="molecule type" value="Genomic_DNA"/>
</dbReference>
<keyword evidence="4" id="KW-1185">Reference proteome</keyword>
<keyword evidence="3" id="KW-0808">Transferase</keyword>
<dbReference type="Proteomes" id="UP001164705">
    <property type="component" value="Chromosome"/>
</dbReference>
<protein>
    <submittedName>
        <fullName evidence="3">Glycosyltransferase</fullName>
        <ecNumber evidence="3">2.4.-.-</ecNumber>
    </submittedName>
</protein>
<evidence type="ECO:0000313" key="4">
    <source>
        <dbReference type="Proteomes" id="UP001164705"/>
    </source>
</evidence>
<reference evidence="3" key="1">
    <citation type="submission" date="2022-11" db="EMBL/GenBank/DDBJ databases">
        <title>Lacinutrix neustonica HL-RS19T sp. nov., isolated from the surface microlayer sample of brackish Lake Shihwa.</title>
        <authorList>
            <person name="Choi J.Y."/>
            <person name="Hwang C.Y."/>
        </authorList>
    </citation>
    <scope>NUCLEOTIDE SEQUENCE</scope>
    <source>
        <strain evidence="3">HL-RS19</strain>
    </source>
</reference>
<gene>
    <name evidence="3" type="ORF">N7U66_19175</name>
</gene>
<dbReference type="PANTHER" id="PTHR45947:SF14">
    <property type="entry name" value="SLL1723 PROTEIN"/>
    <property type="match status" value="1"/>
</dbReference>
<dbReference type="KEGG" id="lnu:N7U66_19175"/>
<dbReference type="InterPro" id="IPR050194">
    <property type="entry name" value="Glycosyltransferase_grp1"/>
</dbReference>
<organism evidence="3 4">
    <name type="scientific">Lacinutrix neustonica</name>
    <dbReference type="NCBI Taxonomy" id="2980107"/>
    <lineage>
        <taxon>Bacteria</taxon>
        <taxon>Pseudomonadati</taxon>
        <taxon>Bacteroidota</taxon>
        <taxon>Flavobacteriia</taxon>
        <taxon>Flavobacteriales</taxon>
        <taxon>Flavobacteriaceae</taxon>
        <taxon>Lacinutrix</taxon>
    </lineage>
</organism>
<sequence>MKPTLVFKTHLFPTASETFVVSNVVAAITMGYDVKIIADRINPIQEGSQAALLEKHEVMRFVATITPPQHKLKRLFKAFQYVLHPMLLYYFIKYCATVSKVSLSYLFILKFYSNYRNTDVFHIHFATNATDISILKRIGYLRAKVLVTFHGFDAHYNNDLEKEAVINRYKPWYSVWDKVTVNTLFLKQQVLSLGYPETGISVVPMAIDLEFYSPIIYPKTINNRETYRLISVGRLVPVKGHQYGIEAVKKLVDNGYDIKYTILGYGFLHEALASQIKALNLEQHVFLYGQATQEEIKQELEQAHLFLMTSIKDATGREETQGVVTAEAQAMGLPVVGFNSGGIPHTVTDKTSILVAQKNSDALAKAVSTLLEDKEMYYTMSLEAKIWAHATFGLPKMIARYYQDLI</sequence>
<feature type="domain" description="Glycosyl transferase family 1" evidence="1">
    <location>
        <begin position="223"/>
        <end position="384"/>
    </location>
</feature>
<name>A0A9E8SE51_9FLAO</name>
<dbReference type="GO" id="GO:0016757">
    <property type="term" value="F:glycosyltransferase activity"/>
    <property type="evidence" value="ECO:0007669"/>
    <property type="project" value="UniProtKB-KW"/>
</dbReference>
<keyword evidence="3" id="KW-0328">Glycosyltransferase</keyword>
<evidence type="ECO:0000259" key="1">
    <source>
        <dbReference type="Pfam" id="PF00534"/>
    </source>
</evidence>
<dbReference type="RefSeq" id="WP_267676537.1">
    <property type="nucleotide sequence ID" value="NZ_CP113088.1"/>
</dbReference>
<dbReference type="PANTHER" id="PTHR45947">
    <property type="entry name" value="SULFOQUINOVOSYL TRANSFERASE SQD2"/>
    <property type="match status" value="1"/>
</dbReference>
<evidence type="ECO:0000313" key="3">
    <source>
        <dbReference type="EMBL" id="WAC01939.1"/>
    </source>
</evidence>
<dbReference type="Pfam" id="PF13439">
    <property type="entry name" value="Glyco_transf_4"/>
    <property type="match status" value="1"/>
</dbReference>
<dbReference type="Gene3D" id="3.40.50.2000">
    <property type="entry name" value="Glycogen Phosphorylase B"/>
    <property type="match status" value="2"/>
</dbReference>
<dbReference type="InterPro" id="IPR001296">
    <property type="entry name" value="Glyco_trans_1"/>
</dbReference>
<dbReference type="Pfam" id="PF00534">
    <property type="entry name" value="Glycos_transf_1"/>
    <property type="match status" value="1"/>
</dbReference>
<evidence type="ECO:0000259" key="2">
    <source>
        <dbReference type="Pfam" id="PF13439"/>
    </source>
</evidence>
<proteinExistence type="predicted"/>
<accession>A0A9E8SE51</accession>